<gene>
    <name evidence="1" type="ORF">EOD42_16840</name>
</gene>
<dbReference type="OrthoDB" id="7506990at2"/>
<organism evidence="1 2">
    <name type="scientific">Rhodovarius crocodyli</name>
    <dbReference type="NCBI Taxonomy" id="1979269"/>
    <lineage>
        <taxon>Bacteria</taxon>
        <taxon>Pseudomonadati</taxon>
        <taxon>Pseudomonadota</taxon>
        <taxon>Alphaproteobacteria</taxon>
        <taxon>Acetobacterales</taxon>
        <taxon>Roseomonadaceae</taxon>
        <taxon>Rhodovarius</taxon>
    </lineage>
</organism>
<sequence>MATITSANSELLLAVNGLFTVPQAIQGYSTDEAFTTDAAEPAEVMMGVDGKMSAGWVPTVTVQSITLQADSTSNAFFDQWDAAEKAAREVYFAQGILRLPSVGVSYALLNGVLTSIPRMLSARKVLQPRQFRITWESVTVAPV</sequence>
<dbReference type="Pfam" id="PF22764">
    <property type="entry name" value="E217_Gp32"/>
    <property type="match status" value="1"/>
</dbReference>
<protein>
    <recommendedName>
        <fullName evidence="3">Phage tail protein</fullName>
    </recommendedName>
</protein>
<evidence type="ECO:0000313" key="1">
    <source>
        <dbReference type="EMBL" id="RVT95251.1"/>
    </source>
</evidence>
<reference evidence="1 2" key="1">
    <citation type="submission" date="2019-01" db="EMBL/GenBank/DDBJ databases">
        <authorList>
            <person name="Chen W.-M."/>
        </authorList>
    </citation>
    <scope>NUCLEOTIDE SEQUENCE [LARGE SCALE GENOMIC DNA]</scope>
    <source>
        <strain evidence="1 2">CCP-6</strain>
    </source>
</reference>
<dbReference type="InterPro" id="IPR054440">
    <property type="entry name" value="Gp32-like"/>
</dbReference>
<accession>A0A437MC83</accession>
<proteinExistence type="predicted"/>
<evidence type="ECO:0008006" key="3">
    <source>
        <dbReference type="Google" id="ProtNLM"/>
    </source>
</evidence>
<comment type="caution">
    <text evidence="1">The sequence shown here is derived from an EMBL/GenBank/DDBJ whole genome shotgun (WGS) entry which is preliminary data.</text>
</comment>
<dbReference type="Proteomes" id="UP000282957">
    <property type="component" value="Unassembled WGS sequence"/>
</dbReference>
<dbReference type="AlphaFoldDB" id="A0A437MC83"/>
<evidence type="ECO:0000313" key="2">
    <source>
        <dbReference type="Proteomes" id="UP000282957"/>
    </source>
</evidence>
<dbReference type="EMBL" id="SACL01000006">
    <property type="protein sequence ID" value="RVT95251.1"/>
    <property type="molecule type" value="Genomic_DNA"/>
</dbReference>
<dbReference type="RefSeq" id="WP_127788739.1">
    <property type="nucleotide sequence ID" value="NZ_SACL01000006.1"/>
</dbReference>
<keyword evidence="2" id="KW-1185">Reference proteome</keyword>
<name>A0A437MC83_9PROT</name>